<protein>
    <submittedName>
        <fullName evidence="1">64_t:CDS:1</fullName>
    </submittedName>
</protein>
<name>A0ACA9KIF6_9GLOM</name>
<organism evidence="1 2">
    <name type="scientific">Scutellospora calospora</name>
    <dbReference type="NCBI Taxonomy" id="85575"/>
    <lineage>
        <taxon>Eukaryota</taxon>
        <taxon>Fungi</taxon>
        <taxon>Fungi incertae sedis</taxon>
        <taxon>Mucoromycota</taxon>
        <taxon>Glomeromycotina</taxon>
        <taxon>Glomeromycetes</taxon>
        <taxon>Diversisporales</taxon>
        <taxon>Gigasporaceae</taxon>
        <taxon>Scutellospora</taxon>
    </lineage>
</organism>
<reference evidence="1" key="1">
    <citation type="submission" date="2021-06" db="EMBL/GenBank/DDBJ databases">
        <authorList>
            <person name="Kallberg Y."/>
            <person name="Tangrot J."/>
            <person name="Rosling A."/>
        </authorList>
    </citation>
    <scope>NUCLEOTIDE SEQUENCE</scope>
    <source>
        <strain evidence="1">AU212A</strain>
    </source>
</reference>
<sequence>MAIHYIRQFEIGDVVFLKRKFITYKNYYIVSATSIKVTTLDFDSMPATRMNIVVTGFTTQIVKNIEGNIILEFYVEEKIGTTTTRRSQNLQAALEANPIPITTEQTNQKINNSQVDQNSQRIACVYCEKLLYPEKAL</sequence>
<evidence type="ECO:0000313" key="1">
    <source>
        <dbReference type="EMBL" id="CAG8473411.1"/>
    </source>
</evidence>
<dbReference type="EMBL" id="CAJVPM010001771">
    <property type="protein sequence ID" value="CAG8473411.1"/>
    <property type="molecule type" value="Genomic_DNA"/>
</dbReference>
<evidence type="ECO:0000313" key="2">
    <source>
        <dbReference type="Proteomes" id="UP000789860"/>
    </source>
</evidence>
<gene>
    <name evidence="1" type="ORF">SCALOS_LOCUS2127</name>
</gene>
<proteinExistence type="predicted"/>
<comment type="caution">
    <text evidence="1">The sequence shown here is derived from an EMBL/GenBank/DDBJ whole genome shotgun (WGS) entry which is preliminary data.</text>
</comment>
<keyword evidence="2" id="KW-1185">Reference proteome</keyword>
<dbReference type="Proteomes" id="UP000789860">
    <property type="component" value="Unassembled WGS sequence"/>
</dbReference>
<accession>A0ACA9KIF6</accession>